<protein>
    <submittedName>
        <fullName evidence="1">Uncharacterized protein</fullName>
    </submittedName>
</protein>
<dbReference type="AlphaFoldDB" id="A0A4C2E4G5"/>
<accession>A0A4C2E4G5</accession>
<dbReference type="Proteomes" id="UP000301737">
    <property type="component" value="Unassembled WGS sequence"/>
</dbReference>
<proteinExistence type="predicted"/>
<comment type="caution">
    <text evidence="1">The sequence shown here is derived from an EMBL/GenBank/DDBJ whole genome shotgun (WGS) entry which is preliminary data.</text>
</comment>
<dbReference type="OrthoDB" id="4035536at2759"/>
<gene>
    <name evidence="1" type="ORF">ZYGM_002530</name>
</gene>
<dbReference type="EMBL" id="BIMX01000008">
    <property type="protein sequence ID" value="GCE99144.1"/>
    <property type="molecule type" value="Genomic_DNA"/>
</dbReference>
<evidence type="ECO:0000313" key="2">
    <source>
        <dbReference type="Proteomes" id="UP000301737"/>
    </source>
</evidence>
<keyword evidence="2" id="KW-1185">Reference proteome</keyword>
<organism evidence="1 2">
    <name type="scientific">Zygosaccharomyces mellis</name>
    <dbReference type="NCBI Taxonomy" id="42258"/>
    <lineage>
        <taxon>Eukaryota</taxon>
        <taxon>Fungi</taxon>
        <taxon>Dikarya</taxon>
        <taxon>Ascomycota</taxon>
        <taxon>Saccharomycotina</taxon>
        <taxon>Saccharomycetes</taxon>
        <taxon>Saccharomycetales</taxon>
        <taxon>Saccharomycetaceae</taxon>
        <taxon>Zygosaccharomyces</taxon>
    </lineage>
</organism>
<sequence>MRHEWTLFELHRLIFLEEKFTELRDLFGPNLTLDTMVVNEHTTRLDLLLENNEDTSRFIIFRNPKIQVPMVLCFTGENQLIQLLSCWLKSQGVIVLPITLNPQAMLNMADSIRGLQFYDTKLIFDVNTTDKNLKKLELEVDKESFKLLTADLSSHTALRDKIVPYIYQQSGIITEKMPLTMISFAGAASITHNKIITSSWRNDTLEELLNLIQ</sequence>
<evidence type="ECO:0000313" key="1">
    <source>
        <dbReference type="EMBL" id="GCE99144.1"/>
    </source>
</evidence>
<reference evidence="1 2" key="1">
    <citation type="submission" date="2019-01" db="EMBL/GenBank/DDBJ databases">
        <title>Draft Genome Sequencing of Zygosaccharomyces mellis Ca-7.</title>
        <authorList>
            <person name="Shiwa Y."/>
            <person name="Kanesaki Y."/>
            <person name="Ishige T."/>
            <person name="Mura K."/>
            <person name="Hori T."/>
            <person name="Tamura T."/>
        </authorList>
    </citation>
    <scope>NUCLEOTIDE SEQUENCE [LARGE SCALE GENOMIC DNA]</scope>
    <source>
        <strain evidence="1 2">Ca-7</strain>
    </source>
</reference>
<name>A0A4C2E4G5_9SACH</name>
<dbReference type="CDD" id="cd22875">
    <property type="entry name" value="IML3"/>
    <property type="match status" value="1"/>
</dbReference>